<dbReference type="InterPro" id="IPR032576">
    <property type="entry name" value="DUF4921"/>
</dbReference>
<dbReference type="Proteomes" id="UP000199065">
    <property type="component" value="Unassembled WGS sequence"/>
</dbReference>
<feature type="domain" description="DUF4921" evidence="1">
    <location>
        <begin position="33"/>
        <end position="455"/>
    </location>
</feature>
<dbReference type="PANTHER" id="PTHR42763:SF2">
    <property type="entry name" value="ADP-GLUCOSE PHOSPHORYLASE"/>
    <property type="match status" value="1"/>
</dbReference>
<name>A0A1I2RA57_9CORY</name>
<reference evidence="2 3" key="1">
    <citation type="submission" date="2016-10" db="EMBL/GenBank/DDBJ databases">
        <authorList>
            <person name="de Groot N.N."/>
        </authorList>
    </citation>
    <scope>NUCLEOTIDE SEQUENCE [LARGE SCALE GENOMIC DNA]</scope>
    <source>
        <strain>J11</strain>
        <strain evidence="3">PG 39</strain>
    </source>
</reference>
<dbReference type="STRING" id="185761.SAMN05660282_00712"/>
<keyword evidence="2" id="KW-0808">Transferase</keyword>
<dbReference type="PANTHER" id="PTHR42763">
    <property type="entry name" value="ADP-GLUCOSE PHOSPHORYLASE"/>
    <property type="match status" value="1"/>
</dbReference>
<sequence length="460" mass="51591">MPTLVPKRNSVKGMIPSSGLPSINLTPNPITTMADGTIKQLNPFSGTEVWTVPGRGNRPLASTLPQPQPLKPEDAHSACAFCEATPLATPPEKARMVRTPAGDWEILRGLLPKELGETTAEFRRVPNLFEIVSYDYWRENYDYEMPAAVRARMEAYLADPEGKEHVLNIVRTRLKAAKQIAERSEEELLELAPAYFGGGHDVIIGRRHYIDGAEDTSQLASSGTLSVEEHAALTRFTVDAMADLYTQNRYARYVVVFQNWLSPAGASFDHLHKQLVAIDERGMNAEIEIAKLRSHPNMYNEWAVDYAGYRNLVIAENDHAVCFAGFGHRYPTLEVFSKSPTAQPWLQTEEELNAMSDLIHACHAAAGPSVACNEEWHHQPVDLDVPMPFRVMIKWRVSTLAGFEGGTKIYVNTLSPWDIRDRVVPQMFRLRDEGVISQNIRIATECTLPRNSLRYNPVLN</sequence>
<gene>
    <name evidence="2" type="ORF">SAMN05660282_00712</name>
</gene>
<organism evidence="2 3">
    <name type="scientific">Corynebacterium spheniscorum</name>
    <dbReference type="NCBI Taxonomy" id="185761"/>
    <lineage>
        <taxon>Bacteria</taxon>
        <taxon>Bacillati</taxon>
        <taxon>Actinomycetota</taxon>
        <taxon>Actinomycetes</taxon>
        <taxon>Mycobacteriales</taxon>
        <taxon>Corynebacteriaceae</taxon>
        <taxon>Corynebacterium</taxon>
    </lineage>
</organism>
<keyword evidence="3" id="KW-1185">Reference proteome</keyword>
<dbReference type="SUPFAM" id="SSF54197">
    <property type="entry name" value="HIT-like"/>
    <property type="match status" value="1"/>
</dbReference>
<protein>
    <submittedName>
        <fullName evidence="2">Galactose-1-phosphate uridylyltransferase</fullName>
    </submittedName>
</protein>
<dbReference type="AlphaFoldDB" id="A0A1I2RA57"/>
<dbReference type="GO" id="GO:0016779">
    <property type="term" value="F:nucleotidyltransferase activity"/>
    <property type="evidence" value="ECO:0007669"/>
    <property type="project" value="UniProtKB-KW"/>
</dbReference>
<dbReference type="Pfam" id="PF16268">
    <property type="entry name" value="DUF4921"/>
    <property type="match status" value="1"/>
</dbReference>
<keyword evidence="2" id="KW-0548">Nucleotidyltransferase</keyword>
<dbReference type="Gene3D" id="3.30.428.10">
    <property type="entry name" value="HIT-like"/>
    <property type="match status" value="2"/>
</dbReference>
<accession>A0A1I2RA57</accession>
<proteinExistence type="predicted"/>
<dbReference type="EMBL" id="FOPJ01000003">
    <property type="protein sequence ID" value="SFG37574.1"/>
    <property type="molecule type" value="Genomic_DNA"/>
</dbReference>
<evidence type="ECO:0000313" key="2">
    <source>
        <dbReference type="EMBL" id="SFG37574.1"/>
    </source>
</evidence>
<evidence type="ECO:0000313" key="3">
    <source>
        <dbReference type="Proteomes" id="UP000199065"/>
    </source>
</evidence>
<dbReference type="InterPro" id="IPR053177">
    <property type="entry name" value="ADP-glucose_phosphorylase"/>
</dbReference>
<evidence type="ECO:0000259" key="1">
    <source>
        <dbReference type="Pfam" id="PF16268"/>
    </source>
</evidence>
<dbReference type="InterPro" id="IPR036265">
    <property type="entry name" value="HIT-like_sf"/>
</dbReference>